<evidence type="ECO:0000256" key="1">
    <source>
        <dbReference type="SAM" id="MobiDB-lite"/>
    </source>
</evidence>
<feature type="region of interest" description="Disordered" evidence="1">
    <location>
        <begin position="26"/>
        <end position="60"/>
    </location>
</feature>
<evidence type="ECO:0000313" key="5">
    <source>
        <dbReference type="Proteomes" id="UP000007797"/>
    </source>
</evidence>
<feature type="transmembrane region" description="Helical" evidence="2">
    <location>
        <begin position="633"/>
        <end position="655"/>
    </location>
</feature>
<keyword evidence="3" id="KW-0732">Signal</keyword>
<evidence type="ECO:0000256" key="3">
    <source>
        <dbReference type="SAM" id="SignalP"/>
    </source>
</evidence>
<feature type="chain" id="PRO_5003320146" description="Right handed beta helix domain-containing protein" evidence="3">
    <location>
        <begin position="24"/>
        <end position="670"/>
    </location>
</feature>
<dbReference type="SUPFAM" id="SSF51126">
    <property type="entry name" value="Pectin lyase-like"/>
    <property type="match status" value="1"/>
</dbReference>
<gene>
    <name evidence="4" type="ORF">DFA_12285</name>
</gene>
<dbReference type="RefSeq" id="XP_004353921.1">
    <property type="nucleotide sequence ID" value="XM_004353869.1"/>
</dbReference>
<dbReference type="InterPro" id="IPR006626">
    <property type="entry name" value="PbH1"/>
</dbReference>
<keyword evidence="2" id="KW-1133">Transmembrane helix</keyword>
<name>F4QCY5_CACFS</name>
<dbReference type="PANTHER" id="PTHR31318">
    <property type="entry name" value="EXPRESSED PROTEIN-RELATED"/>
    <property type="match status" value="1"/>
</dbReference>
<dbReference type="GeneID" id="14865475"/>
<dbReference type="AlphaFoldDB" id="F4QCY5"/>
<keyword evidence="2" id="KW-0812">Transmembrane</keyword>
<keyword evidence="5" id="KW-1185">Reference proteome</keyword>
<dbReference type="InterPro" id="IPR011050">
    <property type="entry name" value="Pectin_lyase_fold/virulence"/>
</dbReference>
<evidence type="ECO:0008006" key="6">
    <source>
        <dbReference type="Google" id="ProtNLM"/>
    </source>
</evidence>
<sequence>MRGGVLTIILIIVTLLMMSLVSADDGSGSNSNNNNNNNSNSESSGSSSGGSESSSSSGENPQAPYLNIYISKYSQSNESIDGVACGSSLVQACTSMQDALVSYYTTLANRSETTETLYCKFVMDPSFPYLSSNTKNSLNIIANQSLTLLLTVNRDTDSTNRQVTINLQSSSQFITIQDDNNNNNDNNYIINIKLESITFINGNNSNSNGVVNMYTNSSSSSTSGSSMSLSMVSCQFLNNANSALVNISGPSTGLEMSNCLFVNNTNVDGVSLISFSGGEINMQDCYLHENAVSMVTNTTSVISVTGNTMLDINSCNFFGNSAGMAIVSVSGQPAGGYVNIVDTDFSDNQVTSSGATVFVANTNSPITVLGSTFTNGVGGSAVRVEVSNATIDLTSNTFQSQKGADFGGGVHLYECGQHVHIAESTFTNNQAMFGGAISFYQVYNSSIINVTMTNNTAVSGGAIFADNDNEMDDNNDNLSLSPSTLGLVAASNSSGNHSKNYDREYFILMITVVFDENQASKTGACIYCESGTTIDIFNFTSTNNTVDNKDSQILVFCETESERDSKFGPSTRIISPGSHSHSDSGSDSDNEDDDNGCVVYLDVNVNMLTTFIPQCANPEMPELKDSKWTLSKIVGLLFGVGLGVLLIGSIILIIYKRQPIIERRAQYTKL</sequence>
<proteinExistence type="predicted"/>
<feature type="signal peptide" evidence="3">
    <location>
        <begin position="1"/>
        <end position="23"/>
    </location>
</feature>
<keyword evidence="2" id="KW-0472">Membrane</keyword>
<organism evidence="4 5">
    <name type="scientific">Cavenderia fasciculata</name>
    <name type="common">Slime mold</name>
    <name type="synonym">Dictyostelium fasciculatum</name>
    <dbReference type="NCBI Taxonomy" id="261658"/>
    <lineage>
        <taxon>Eukaryota</taxon>
        <taxon>Amoebozoa</taxon>
        <taxon>Evosea</taxon>
        <taxon>Eumycetozoa</taxon>
        <taxon>Dictyostelia</taxon>
        <taxon>Acytosteliales</taxon>
        <taxon>Cavenderiaceae</taxon>
        <taxon>Cavenderia</taxon>
    </lineage>
</organism>
<dbReference type="KEGG" id="dfa:DFA_12285"/>
<reference evidence="5" key="1">
    <citation type="journal article" date="2011" name="Genome Res.">
        <title>Phylogeny-wide analysis of social amoeba genomes highlights ancient origins for complex intercellular communication.</title>
        <authorList>
            <person name="Heidel A.J."/>
            <person name="Lawal H.M."/>
            <person name="Felder M."/>
            <person name="Schilde C."/>
            <person name="Helps N.R."/>
            <person name="Tunggal B."/>
            <person name="Rivero F."/>
            <person name="John U."/>
            <person name="Schleicher M."/>
            <person name="Eichinger L."/>
            <person name="Platzer M."/>
            <person name="Noegel A.A."/>
            <person name="Schaap P."/>
            <person name="Gloeckner G."/>
        </authorList>
    </citation>
    <scope>NUCLEOTIDE SEQUENCE [LARGE SCALE GENOMIC DNA]</scope>
    <source>
        <strain evidence="5">SH3</strain>
    </source>
</reference>
<dbReference type="EMBL" id="GL883029">
    <property type="protein sequence ID" value="EGG14509.1"/>
    <property type="molecule type" value="Genomic_DNA"/>
</dbReference>
<feature type="region of interest" description="Disordered" evidence="1">
    <location>
        <begin position="564"/>
        <end position="593"/>
    </location>
</feature>
<evidence type="ECO:0000313" key="4">
    <source>
        <dbReference type="EMBL" id="EGG14509.1"/>
    </source>
</evidence>
<dbReference type="SMART" id="SM00710">
    <property type="entry name" value="PbH1"/>
    <property type="match status" value="7"/>
</dbReference>
<evidence type="ECO:0000256" key="2">
    <source>
        <dbReference type="SAM" id="Phobius"/>
    </source>
</evidence>
<dbReference type="Proteomes" id="UP000007797">
    <property type="component" value="Unassembled WGS sequence"/>
</dbReference>
<accession>F4QCY5</accession>
<protein>
    <recommendedName>
        <fullName evidence="6">Right handed beta helix domain-containing protein</fullName>
    </recommendedName>
</protein>
<dbReference type="PANTHER" id="PTHR31318:SF2">
    <property type="entry name" value="PECTIN LYASE-LIKE FAMILY PROTEIN-RELATED"/>
    <property type="match status" value="1"/>
</dbReference>